<accession>A0AA39ZEJ3</accession>
<evidence type="ECO:0000313" key="3">
    <source>
        <dbReference type="Proteomes" id="UP001174997"/>
    </source>
</evidence>
<reference evidence="2" key="1">
    <citation type="submission" date="2023-06" db="EMBL/GenBank/DDBJ databases">
        <title>Genome-scale phylogeny and comparative genomics of the fungal order Sordariales.</title>
        <authorList>
            <consortium name="Lawrence Berkeley National Laboratory"/>
            <person name="Hensen N."/>
            <person name="Bonometti L."/>
            <person name="Westerberg I."/>
            <person name="Brannstrom I.O."/>
            <person name="Guillou S."/>
            <person name="Cros-Aarteil S."/>
            <person name="Calhoun S."/>
            <person name="Haridas S."/>
            <person name="Kuo A."/>
            <person name="Mondo S."/>
            <person name="Pangilinan J."/>
            <person name="Riley R."/>
            <person name="Labutti K."/>
            <person name="Andreopoulos B."/>
            <person name="Lipzen A."/>
            <person name="Chen C."/>
            <person name="Yanf M."/>
            <person name="Daum C."/>
            <person name="Ng V."/>
            <person name="Clum A."/>
            <person name="Steindorff A."/>
            <person name="Ohm R."/>
            <person name="Martin F."/>
            <person name="Silar P."/>
            <person name="Natvig D."/>
            <person name="Lalanne C."/>
            <person name="Gautier V."/>
            <person name="Ament-Velasquez S.L."/>
            <person name="Kruys A."/>
            <person name="Hutchinson M.I."/>
            <person name="Powell A.J."/>
            <person name="Barry K."/>
            <person name="Miller A.N."/>
            <person name="Grigoriev I.V."/>
            <person name="Debuchy R."/>
            <person name="Gladieux P."/>
            <person name="Thoren M.H."/>
            <person name="Johannesson H."/>
        </authorList>
    </citation>
    <scope>NUCLEOTIDE SEQUENCE</scope>
    <source>
        <strain evidence="2">CBS 307.81</strain>
    </source>
</reference>
<gene>
    <name evidence="2" type="ORF">QBC41DRAFT_319799</name>
</gene>
<organism evidence="2 3">
    <name type="scientific">Cercophora samala</name>
    <dbReference type="NCBI Taxonomy" id="330535"/>
    <lineage>
        <taxon>Eukaryota</taxon>
        <taxon>Fungi</taxon>
        <taxon>Dikarya</taxon>
        <taxon>Ascomycota</taxon>
        <taxon>Pezizomycotina</taxon>
        <taxon>Sordariomycetes</taxon>
        <taxon>Sordariomycetidae</taxon>
        <taxon>Sordariales</taxon>
        <taxon>Lasiosphaeriaceae</taxon>
        <taxon>Cercophora</taxon>
    </lineage>
</organism>
<name>A0AA39ZEJ3_9PEZI</name>
<feature type="transmembrane region" description="Helical" evidence="1">
    <location>
        <begin position="21"/>
        <end position="39"/>
    </location>
</feature>
<keyword evidence="3" id="KW-1185">Reference proteome</keyword>
<proteinExistence type="predicted"/>
<keyword evidence="1" id="KW-1133">Transmembrane helix</keyword>
<sequence length="91" mass="10336">MYSFPIGNLPYFPCLFISHRYIKALIPLLTLAFISPALSAYSSALLFHPPALTTLLSPSLLLLLQHTLLFYSKCSLRNPLLVLFPHLHTRR</sequence>
<keyword evidence="1" id="KW-0472">Membrane</keyword>
<dbReference type="EMBL" id="JAULSY010000042">
    <property type="protein sequence ID" value="KAK0669504.1"/>
    <property type="molecule type" value="Genomic_DNA"/>
</dbReference>
<dbReference type="AlphaFoldDB" id="A0AA39ZEJ3"/>
<evidence type="ECO:0000313" key="2">
    <source>
        <dbReference type="EMBL" id="KAK0669504.1"/>
    </source>
</evidence>
<protein>
    <submittedName>
        <fullName evidence="2">Uncharacterized protein</fullName>
    </submittedName>
</protein>
<dbReference type="Proteomes" id="UP001174997">
    <property type="component" value="Unassembled WGS sequence"/>
</dbReference>
<evidence type="ECO:0000256" key="1">
    <source>
        <dbReference type="SAM" id="Phobius"/>
    </source>
</evidence>
<keyword evidence="1" id="KW-0812">Transmembrane</keyword>
<comment type="caution">
    <text evidence="2">The sequence shown here is derived from an EMBL/GenBank/DDBJ whole genome shotgun (WGS) entry which is preliminary data.</text>
</comment>
<feature type="transmembrane region" description="Helical" evidence="1">
    <location>
        <begin position="51"/>
        <end position="71"/>
    </location>
</feature>